<dbReference type="Proteomes" id="UP000191408">
    <property type="component" value="Unassembled WGS sequence"/>
</dbReference>
<dbReference type="CDD" id="cd18808">
    <property type="entry name" value="SF1_C_Upf1"/>
    <property type="match status" value="1"/>
</dbReference>
<feature type="domain" description="DNA2/NAM7 helicase-like C-terminal" evidence="6">
    <location>
        <begin position="178"/>
        <end position="385"/>
    </location>
</feature>
<name>A0A1V6NN82_PENPO</name>
<feature type="region of interest" description="Disordered" evidence="5">
    <location>
        <begin position="463"/>
        <end position="510"/>
    </location>
</feature>
<protein>
    <recommendedName>
        <fullName evidence="6">DNA2/NAM7 helicase-like C-terminal domain-containing protein</fullName>
    </recommendedName>
</protein>
<dbReference type="PANTHER" id="PTHR43788">
    <property type="entry name" value="DNA2/NAM7 HELICASE FAMILY MEMBER"/>
    <property type="match status" value="1"/>
</dbReference>
<evidence type="ECO:0000256" key="5">
    <source>
        <dbReference type="SAM" id="MobiDB-lite"/>
    </source>
</evidence>
<keyword evidence="8" id="KW-1185">Reference proteome</keyword>
<dbReference type="InterPro" id="IPR047187">
    <property type="entry name" value="SF1_C_Upf1"/>
</dbReference>
<dbReference type="PANTHER" id="PTHR43788:SF16">
    <property type="entry name" value="HELICASE WITH ZINC FINGER 2"/>
    <property type="match status" value="1"/>
</dbReference>
<dbReference type="STRING" id="60169.A0A1V6NN82"/>
<proteinExistence type="predicted"/>
<evidence type="ECO:0000259" key="6">
    <source>
        <dbReference type="Pfam" id="PF13087"/>
    </source>
</evidence>
<dbReference type="GO" id="GO:0016787">
    <property type="term" value="F:hydrolase activity"/>
    <property type="evidence" value="ECO:0007669"/>
    <property type="project" value="UniProtKB-KW"/>
</dbReference>
<evidence type="ECO:0000256" key="3">
    <source>
        <dbReference type="ARBA" id="ARBA00022806"/>
    </source>
</evidence>
<dbReference type="InterPro" id="IPR027417">
    <property type="entry name" value="P-loop_NTPase"/>
</dbReference>
<keyword evidence="2" id="KW-0378">Hydrolase</keyword>
<evidence type="ECO:0000256" key="1">
    <source>
        <dbReference type="ARBA" id="ARBA00022741"/>
    </source>
</evidence>
<dbReference type="SUPFAM" id="SSF52540">
    <property type="entry name" value="P-loop containing nucleoside triphosphate hydrolases"/>
    <property type="match status" value="1"/>
</dbReference>
<organism evidence="7 8">
    <name type="scientific">Penicillium polonicum</name>
    <dbReference type="NCBI Taxonomy" id="60169"/>
    <lineage>
        <taxon>Eukaryota</taxon>
        <taxon>Fungi</taxon>
        <taxon>Dikarya</taxon>
        <taxon>Ascomycota</taxon>
        <taxon>Pezizomycotina</taxon>
        <taxon>Eurotiomycetes</taxon>
        <taxon>Eurotiomycetidae</taxon>
        <taxon>Eurotiales</taxon>
        <taxon>Aspergillaceae</taxon>
        <taxon>Penicillium</taxon>
    </lineage>
</organism>
<feature type="compositionally biased region" description="Basic and acidic residues" evidence="5">
    <location>
        <begin position="63"/>
        <end position="74"/>
    </location>
</feature>
<dbReference type="InterPro" id="IPR041679">
    <property type="entry name" value="DNA2/NAM7-like_C"/>
</dbReference>
<dbReference type="Pfam" id="PF13087">
    <property type="entry name" value="AAA_12"/>
    <property type="match status" value="1"/>
</dbReference>
<dbReference type="GO" id="GO:0005524">
    <property type="term" value="F:ATP binding"/>
    <property type="evidence" value="ECO:0007669"/>
    <property type="project" value="UniProtKB-KW"/>
</dbReference>
<sequence length="510" mass="56463">MALQIRVLLTAASDKGVDNLTLALMRALNRDSRLKSYSSGKQERKAHSTSPGHSKSGRSRTRGHPDAHKCRESNSQESSNTLVFQHVAAHPNDAECHELHVLSEKDTSYDSPLNGQKIIRLRDLYGKIVREVLAQSKVVATTLSNTSQECLRFSDFKPSVNGSDEAGQNGANEGAEFLKRSLLSRLMEAGYPQVWLNINYRNHPQILELFNKAIYGGMLIPGRSTTQPERVGRTWEARTRRTMPEIAPGSRCLLLSVDTVACRQENKTSWSNLGQIQAVQGLLQDLYHFQTPQGEQISPLDVMIISPYRTQRSLVAATFAETERGCLYWDNLTVDAAQGQEAPIVIVLLTKPSEVSEEVSFVANKERLNIALSRAQKAIIVVGNARLWSEPVIKYIERRSNHKFFAGLIAAPVTSSNAISLVNPTDVDYTSESVGPDSAAGIFAQSVAPTPLDSLQRSRVRLPPSISQPRSLSPLTRQRRARSRTPPVAEAARDKEETTLLELEDEDMMG</sequence>
<keyword evidence="4" id="KW-0067">ATP-binding</keyword>
<dbReference type="GO" id="GO:0043139">
    <property type="term" value="F:5'-3' DNA helicase activity"/>
    <property type="evidence" value="ECO:0007669"/>
    <property type="project" value="TreeGrafter"/>
</dbReference>
<keyword evidence="1" id="KW-0547">Nucleotide-binding</keyword>
<keyword evidence="3" id="KW-0347">Helicase</keyword>
<dbReference type="InterPro" id="IPR050534">
    <property type="entry name" value="Coronavir_polyprotein_1ab"/>
</dbReference>
<gene>
    <name evidence="7" type="ORF">PENPOL_c005G07873</name>
</gene>
<evidence type="ECO:0000313" key="7">
    <source>
        <dbReference type="EMBL" id="OQD65866.1"/>
    </source>
</evidence>
<dbReference type="AlphaFoldDB" id="A0A1V6NN82"/>
<evidence type="ECO:0000256" key="4">
    <source>
        <dbReference type="ARBA" id="ARBA00022840"/>
    </source>
</evidence>
<feature type="compositionally biased region" description="Polar residues" evidence="5">
    <location>
        <begin position="465"/>
        <end position="476"/>
    </location>
</feature>
<reference evidence="8" key="1">
    <citation type="journal article" date="2017" name="Nat. Microbiol.">
        <title>Global analysis of biosynthetic gene clusters reveals vast potential of secondary metabolite production in Penicillium species.</title>
        <authorList>
            <person name="Nielsen J.C."/>
            <person name="Grijseels S."/>
            <person name="Prigent S."/>
            <person name="Ji B."/>
            <person name="Dainat J."/>
            <person name="Nielsen K.F."/>
            <person name="Frisvad J.C."/>
            <person name="Workman M."/>
            <person name="Nielsen J."/>
        </authorList>
    </citation>
    <scope>NUCLEOTIDE SEQUENCE [LARGE SCALE GENOMIC DNA]</scope>
    <source>
        <strain evidence="8">IBT 4502</strain>
    </source>
</reference>
<comment type="caution">
    <text evidence="7">The sequence shown here is derived from an EMBL/GenBank/DDBJ whole genome shotgun (WGS) entry which is preliminary data.</text>
</comment>
<dbReference type="Gene3D" id="3.40.50.300">
    <property type="entry name" value="P-loop containing nucleotide triphosphate hydrolases"/>
    <property type="match status" value="1"/>
</dbReference>
<dbReference type="EMBL" id="MDYM01000005">
    <property type="protein sequence ID" value="OQD65866.1"/>
    <property type="molecule type" value="Genomic_DNA"/>
</dbReference>
<evidence type="ECO:0000256" key="2">
    <source>
        <dbReference type="ARBA" id="ARBA00022801"/>
    </source>
</evidence>
<evidence type="ECO:0000313" key="8">
    <source>
        <dbReference type="Proteomes" id="UP000191408"/>
    </source>
</evidence>
<dbReference type="OrthoDB" id="4526781at2759"/>
<accession>A0A1V6NN82</accession>
<feature type="region of interest" description="Disordered" evidence="5">
    <location>
        <begin position="33"/>
        <end position="79"/>
    </location>
</feature>